<gene>
    <name evidence="2" type="ORF">PCASD_16712</name>
</gene>
<evidence type="ECO:0000313" key="3">
    <source>
        <dbReference type="Proteomes" id="UP000235392"/>
    </source>
</evidence>
<accession>A0A2N5SW86</accession>
<proteinExistence type="predicted"/>
<reference evidence="2 3" key="1">
    <citation type="submission" date="2017-11" db="EMBL/GenBank/DDBJ databases">
        <title>De novo assembly and phasing of dikaryotic genomes from two isolates of Puccinia coronata f. sp. avenae, the causal agent of oat crown rust.</title>
        <authorList>
            <person name="Miller M.E."/>
            <person name="Zhang Y."/>
            <person name="Omidvar V."/>
            <person name="Sperschneider J."/>
            <person name="Schwessinger B."/>
            <person name="Raley C."/>
            <person name="Palmer J.M."/>
            <person name="Garnica D."/>
            <person name="Upadhyaya N."/>
            <person name="Rathjen J."/>
            <person name="Taylor J.M."/>
            <person name="Park R.F."/>
            <person name="Dodds P.N."/>
            <person name="Hirsch C.D."/>
            <person name="Kianian S.F."/>
            <person name="Figueroa M."/>
        </authorList>
    </citation>
    <scope>NUCLEOTIDE SEQUENCE [LARGE SCALE GENOMIC DNA]</scope>
    <source>
        <strain evidence="2">12SD80</strain>
    </source>
</reference>
<dbReference type="Proteomes" id="UP000235392">
    <property type="component" value="Unassembled WGS sequence"/>
</dbReference>
<sequence>MFKQLRLTKNPIYIVKMLESLKLSKLPGNPRTQLHSTYALAYFDHPPVPSRQPASQRQGQRRAGDKRRFSTPTRTRTTWGQDSTVPPWAVLGSKGEIR</sequence>
<dbReference type="AlphaFoldDB" id="A0A2N5SW86"/>
<protein>
    <submittedName>
        <fullName evidence="2">Uncharacterized protein</fullName>
    </submittedName>
</protein>
<organism evidence="2 3">
    <name type="scientific">Puccinia coronata f. sp. avenae</name>
    <dbReference type="NCBI Taxonomy" id="200324"/>
    <lineage>
        <taxon>Eukaryota</taxon>
        <taxon>Fungi</taxon>
        <taxon>Dikarya</taxon>
        <taxon>Basidiomycota</taxon>
        <taxon>Pucciniomycotina</taxon>
        <taxon>Pucciniomycetes</taxon>
        <taxon>Pucciniales</taxon>
        <taxon>Pucciniaceae</taxon>
        <taxon>Puccinia</taxon>
    </lineage>
</organism>
<evidence type="ECO:0000256" key="1">
    <source>
        <dbReference type="SAM" id="MobiDB-lite"/>
    </source>
</evidence>
<dbReference type="EMBL" id="PGCI01000750">
    <property type="protein sequence ID" value="PLW17497.1"/>
    <property type="molecule type" value="Genomic_DNA"/>
</dbReference>
<name>A0A2N5SW86_9BASI</name>
<feature type="region of interest" description="Disordered" evidence="1">
    <location>
        <begin position="43"/>
        <end position="98"/>
    </location>
</feature>
<comment type="caution">
    <text evidence="2">The sequence shown here is derived from an EMBL/GenBank/DDBJ whole genome shotgun (WGS) entry which is preliminary data.</text>
</comment>
<evidence type="ECO:0000313" key="2">
    <source>
        <dbReference type="EMBL" id="PLW17497.1"/>
    </source>
</evidence>